<proteinExistence type="predicted"/>
<protein>
    <submittedName>
        <fullName evidence="2">Uncharacterized protein</fullName>
    </submittedName>
</protein>
<reference evidence="2" key="1">
    <citation type="submission" date="2019-05" db="EMBL/GenBank/DDBJ databases">
        <authorList>
            <person name="Naeem R."/>
            <person name="Antony C."/>
            <person name="Guan Q."/>
        </authorList>
    </citation>
    <scope>NUCLEOTIDE SEQUENCE</scope>
    <source>
        <strain evidence="2">2</strain>
    </source>
</reference>
<evidence type="ECO:0000256" key="1">
    <source>
        <dbReference type="SAM" id="MobiDB-lite"/>
    </source>
</evidence>
<dbReference type="AlphaFoldDB" id="A0A653F3T0"/>
<feature type="compositionally biased region" description="Low complexity" evidence="1">
    <location>
        <begin position="58"/>
        <end position="75"/>
    </location>
</feature>
<feature type="region of interest" description="Disordered" evidence="1">
    <location>
        <begin position="1"/>
        <end position="99"/>
    </location>
</feature>
<gene>
    <name evidence="2" type="ORF">BIN_B_05178</name>
</gene>
<feature type="compositionally biased region" description="Basic residues" evidence="1">
    <location>
        <begin position="1"/>
        <end position="10"/>
    </location>
</feature>
<name>A0A653F3T0_9MYCO</name>
<organism evidence="2">
    <name type="scientific">Mycobacterium riyadhense</name>
    <dbReference type="NCBI Taxonomy" id="486698"/>
    <lineage>
        <taxon>Bacteria</taxon>
        <taxon>Bacillati</taxon>
        <taxon>Actinomycetota</taxon>
        <taxon>Actinomycetes</taxon>
        <taxon>Mycobacteriales</taxon>
        <taxon>Mycobacteriaceae</taxon>
        <taxon>Mycobacterium</taxon>
    </lineage>
</organism>
<feature type="compositionally biased region" description="Low complexity" evidence="1">
    <location>
        <begin position="12"/>
        <end position="28"/>
    </location>
</feature>
<accession>A0A653F3T0</accession>
<sequence>MADRGNRRRVLAGGHTATAGDATAGDATGSERGAVMGEDVAVRPGAGSASQRAAAVCARSGRSTGSASATSHGATAGSGGRNATGTRLGSGASSARSANGCRLGCRGRLAAQRVAADAQARAAGRTGLTAHAHAHAA</sequence>
<evidence type="ECO:0000313" key="2">
    <source>
        <dbReference type="EMBL" id="VTP03652.1"/>
    </source>
</evidence>
<dbReference type="EMBL" id="LR589168">
    <property type="protein sequence ID" value="VTP03652.1"/>
    <property type="molecule type" value="Genomic_DNA"/>
</dbReference>
<feature type="compositionally biased region" description="Low complexity" evidence="1">
    <location>
        <begin position="83"/>
        <end position="99"/>
    </location>
</feature>